<name>A0AA40AGX1_9PEZI</name>
<evidence type="ECO:0000256" key="1">
    <source>
        <dbReference type="SAM" id="MobiDB-lite"/>
    </source>
</evidence>
<protein>
    <submittedName>
        <fullName evidence="2">Uncharacterized protein</fullName>
    </submittedName>
</protein>
<keyword evidence="3" id="KW-1185">Reference proteome</keyword>
<comment type="caution">
    <text evidence="2">The sequence shown here is derived from an EMBL/GenBank/DDBJ whole genome shotgun (WGS) entry which is preliminary data.</text>
</comment>
<dbReference type="AlphaFoldDB" id="A0AA40AGX1"/>
<feature type="compositionally biased region" description="Low complexity" evidence="1">
    <location>
        <begin position="100"/>
        <end position="112"/>
    </location>
</feature>
<dbReference type="Proteomes" id="UP001172102">
    <property type="component" value="Unassembled WGS sequence"/>
</dbReference>
<reference evidence="2" key="1">
    <citation type="submission" date="2023-06" db="EMBL/GenBank/DDBJ databases">
        <title>Genome-scale phylogeny and comparative genomics of the fungal order Sordariales.</title>
        <authorList>
            <consortium name="Lawrence Berkeley National Laboratory"/>
            <person name="Hensen N."/>
            <person name="Bonometti L."/>
            <person name="Westerberg I."/>
            <person name="Brannstrom I.O."/>
            <person name="Guillou S."/>
            <person name="Cros-Aarteil S."/>
            <person name="Calhoun S."/>
            <person name="Haridas S."/>
            <person name="Kuo A."/>
            <person name="Mondo S."/>
            <person name="Pangilinan J."/>
            <person name="Riley R."/>
            <person name="Labutti K."/>
            <person name="Andreopoulos B."/>
            <person name="Lipzen A."/>
            <person name="Chen C."/>
            <person name="Yanf M."/>
            <person name="Daum C."/>
            <person name="Ng V."/>
            <person name="Clum A."/>
            <person name="Steindorff A."/>
            <person name="Ohm R."/>
            <person name="Martin F."/>
            <person name="Silar P."/>
            <person name="Natvig D."/>
            <person name="Lalanne C."/>
            <person name="Gautier V."/>
            <person name="Ament-Velasquez S.L."/>
            <person name="Kruys A."/>
            <person name="Hutchinson M.I."/>
            <person name="Powell A.J."/>
            <person name="Barry K."/>
            <person name="Miller A.N."/>
            <person name="Grigoriev I.V."/>
            <person name="Debuchy R."/>
            <person name="Gladieux P."/>
            <person name="Thoren M.H."/>
            <person name="Johannesson H."/>
        </authorList>
    </citation>
    <scope>NUCLEOTIDE SEQUENCE</scope>
    <source>
        <strain evidence="2">SMH4607-1</strain>
    </source>
</reference>
<proteinExistence type="predicted"/>
<gene>
    <name evidence="2" type="ORF">B0H67DRAFT_645320</name>
</gene>
<feature type="region of interest" description="Disordered" evidence="1">
    <location>
        <begin position="183"/>
        <end position="218"/>
    </location>
</feature>
<accession>A0AA40AGX1</accession>
<evidence type="ECO:0000313" key="2">
    <source>
        <dbReference type="EMBL" id="KAK0715589.1"/>
    </source>
</evidence>
<feature type="compositionally biased region" description="Polar residues" evidence="1">
    <location>
        <begin position="183"/>
        <end position="192"/>
    </location>
</feature>
<feature type="region of interest" description="Disordered" evidence="1">
    <location>
        <begin position="88"/>
        <end position="116"/>
    </location>
</feature>
<sequence>MQVYSNVKRICSSLQDLITFRQRKDAKRQFQISEPFNFKKEPTTLPGLSEDEISVLREKAAASRLGIADPTSLSPPSHVRSRSISPAYYAHPRAPPPIPIRTASRRAAGPRVSRSRSLRAASAAAARSSAAAARSSAAAVVPLSATMPTVLDLDMGFVMEAAVVHDTVGLGIWMGPSVGEISPVSTASSGSSRDFRLGTPVSPLSPKSGLRAEVWSKG</sequence>
<evidence type="ECO:0000313" key="3">
    <source>
        <dbReference type="Proteomes" id="UP001172102"/>
    </source>
</evidence>
<dbReference type="EMBL" id="JAUKUA010000004">
    <property type="protein sequence ID" value="KAK0715589.1"/>
    <property type="molecule type" value="Genomic_DNA"/>
</dbReference>
<organism evidence="2 3">
    <name type="scientific">Lasiosphaeris hirsuta</name>
    <dbReference type="NCBI Taxonomy" id="260670"/>
    <lineage>
        <taxon>Eukaryota</taxon>
        <taxon>Fungi</taxon>
        <taxon>Dikarya</taxon>
        <taxon>Ascomycota</taxon>
        <taxon>Pezizomycotina</taxon>
        <taxon>Sordariomycetes</taxon>
        <taxon>Sordariomycetidae</taxon>
        <taxon>Sordariales</taxon>
        <taxon>Lasiosphaeriaceae</taxon>
        <taxon>Lasiosphaeris</taxon>
    </lineage>
</organism>